<evidence type="ECO:0000313" key="2">
    <source>
        <dbReference type="Proteomes" id="UP000231259"/>
    </source>
</evidence>
<proteinExistence type="predicted"/>
<gene>
    <name evidence="1" type="ORF">P775_26015</name>
</gene>
<evidence type="ECO:0000313" key="1">
    <source>
        <dbReference type="EMBL" id="PIL15456.1"/>
    </source>
</evidence>
<accession>A0A2G8R1M3</accession>
<comment type="caution">
    <text evidence="1">The sequence shown here is derived from an EMBL/GenBank/DDBJ whole genome shotgun (WGS) entry which is preliminary data.</text>
</comment>
<reference evidence="1 2" key="1">
    <citation type="submission" date="2013-09" db="EMBL/GenBank/DDBJ databases">
        <title>Genome sequencing of Phaeobacter antarcticus sp. nov. SM1211.</title>
        <authorList>
            <person name="Zhang X.-Y."/>
            <person name="Liu C."/>
            <person name="Chen X.-L."/>
            <person name="Xie B.-B."/>
            <person name="Qin Q.-L."/>
            <person name="Rong J.-C."/>
            <person name="Zhang Y.-Z."/>
        </authorList>
    </citation>
    <scope>NUCLEOTIDE SEQUENCE [LARGE SCALE GENOMIC DNA]</scope>
    <source>
        <strain evidence="1 2">SM1211</strain>
    </source>
</reference>
<dbReference type="EMBL" id="AWWI01000178">
    <property type="protein sequence ID" value="PIL15456.1"/>
    <property type="molecule type" value="Genomic_DNA"/>
</dbReference>
<dbReference type="Proteomes" id="UP000231259">
    <property type="component" value="Unassembled WGS sequence"/>
</dbReference>
<sequence length="40" mass="4782">MLLPHKLDRPLSLLTIEDQETNAAHFKPYDHQEEECWFEG</sequence>
<organism evidence="1 2">
    <name type="scientific">Puniceibacterium antarcticum</name>
    <dbReference type="NCBI Taxonomy" id="1206336"/>
    <lineage>
        <taxon>Bacteria</taxon>
        <taxon>Pseudomonadati</taxon>
        <taxon>Pseudomonadota</taxon>
        <taxon>Alphaproteobacteria</taxon>
        <taxon>Rhodobacterales</taxon>
        <taxon>Paracoccaceae</taxon>
        <taxon>Puniceibacterium</taxon>
    </lineage>
</organism>
<dbReference type="AlphaFoldDB" id="A0A2G8R1M3"/>
<name>A0A2G8R1M3_9RHOB</name>
<protein>
    <submittedName>
        <fullName evidence="1">Uncharacterized protein</fullName>
    </submittedName>
</protein>
<keyword evidence="2" id="KW-1185">Reference proteome</keyword>